<name>A0AC61S3K4_9BACT</name>
<dbReference type="Proteomes" id="UP000305401">
    <property type="component" value="Unassembled WGS sequence"/>
</dbReference>
<accession>A0AC61S3K4</accession>
<organism evidence="1 2">
    <name type="scientific">Muribaculum caecicola</name>
    <dbReference type="NCBI Taxonomy" id="3038144"/>
    <lineage>
        <taxon>Bacteria</taxon>
        <taxon>Pseudomonadati</taxon>
        <taxon>Bacteroidota</taxon>
        <taxon>Bacteroidia</taxon>
        <taxon>Bacteroidales</taxon>
        <taxon>Muribaculaceae</taxon>
        <taxon>Muribaculum</taxon>
    </lineage>
</organism>
<evidence type="ECO:0000313" key="1">
    <source>
        <dbReference type="EMBL" id="THG45315.1"/>
    </source>
</evidence>
<reference evidence="1" key="1">
    <citation type="submission" date="2019-04" db="EMBL/GenBank/DDBJ databases">
        <title>Microbes associate with the intestines of laboratory mice.</title>
        <authorList>
            <person name="Navarre W."/>
            <person name="Wong E."/>
            <person name="Huang K.C."/>
            <person name="Tropini C."/>
            <person name="Ng K."/>
            <person name="Yu B."/>
        </authorList>
    </citation>
    <scope>NUCLEOTIDE SEQUENCE</scope>
    <source>
        <strain evidence="1">NM86_A22</strain>
    </source>
</reference>
<protein>
    <submittedName>
        <fullName evidence="1">Electron transport complex subunit RsxC</fullName>
    </submittedName>
</protein>
<evidence type="ECO:0000313" key="2">
    <source>
        <dbReference type="Proteomes" id="UP000305401"/>
    </source>
</evidence>
<comment type="caution">
    <text evidence="1">The sequence shown here is derived from an EMBL/GenBank/DDBJ whole genome shotgun (WGS) entry which is preliminary data.</text>
</comment>
<keyword evidence="2" id="KW-1185">Reference proteome</keyword>
<proteinExistence type="predicted"/>
<sequence length="453" mass="47638">MNLHTFKKGGIHPPEFKITARREIKEVALPREVVITLAQHIGAPAVCAMAKGDRVCRGQEVAQAGGFVSAPVHSPITGTITAIGQSRNAYGQLVATVTIAADDADHDADLKAIAGATPVRTPEQAMAMEPKEITYIVAQAGIVGLGGATFPTKVKLSPPPGSKADIVIINAVECEPFLTNDHALMLAHPDEILEGVKLLMHAAGVERAVIGIEANKPDAIALLGEKAKNFSGIEVMPLKVKYPQGGEKQLIKAVTGREVPSGALPIATGAIVQNVATAYAVYEAVIWGKPLMERIITVTGPSLSNPGNYLVPIGYPLAKLVELAGGVPADTGKILLGGPMMGRAITNIDTPTIKGISGVLMLPQSMSERAQAEPCIRCAACVGVCPMGLQPYLISTHSRLGNWDDAEKLGVMNCIECGCCSYTCPSSRPILDYIRLGKMTVGGIIRARQQKQS</sequence>
<gene>
    <name evidence="1" type="primary">rsxC</name>
    <name evidence="1" type="ORF">E5990_09055</name>
</gene>
<dbReference type="EMBL" id="SSTG01000135">
    <property type="protein sequence ID" value="THG45315.1"/>
    <property type="molecule type" value="Genomic_DNA"/>
</dbReference>